<feature type="compositionally biased region" description="Low complexity" evidence="1">
    <location>
        <begin position="85"/>
        <end position="94"/>
    </location>
</feature>
<sequence length="392" mass="44130">MGCGASKEVVEEEIQEERRREKRRRERKEKKAEKKKKKKSKKSKKKKKKKSKEQPQSTTINVTVPKEEKKEEPKKEKTPPPPKTAEPVTVIVQQPPAPVQQEPPPPAPQPESVQQQPQPQAPLPSPPVQAHPQQEYYQMPSTMGVSLEDLSDKISLIEQNIQLQSQTNEQIHKIIIAIAANQNRQALPPPPQQPPIQMIQPPPQQPQVVQVPVPVQVPVHVPVTPAAPVYPDFDNIAGFQPSQTDNMTSAVLQQHLTKLKNEQNMLIRDLNRIKRHGHYDPNSFKVKSILSYIQNQQKAIEQLESAVNASNFAETDFADFSFPTYSQPARPQSMNYKPTSSAQWNANAAMAPVGTTGGQGGWMYPQQAQPNYQRMEVKTPQVNPHNTSFPGY</sequence>
<evidence type="ECO:0000313" key="3">
    <source>
        <dbReference type="Proteomes" id="UP001158576"/>
    </source>
</evidence>
<feature type="compositionally biased region" description="Basic and acidic residues" evidence="1">
    <location>
        <begin position="65"/>
        <end position="78"/>
    </location>
</feature>
<dbReference type="EMBL" id="OU015567">
    <property type="protein sequence ID" value="CAG5109574.1"/>
    <property type="molecule type" value="Genomic_DNA"/>
</dbReference>
<keyword evidence="3" id="KW-1185">Reference proteome</keyword>
<protein>
    <submittedName>
        <fullName evidence="2">Oidioi.mRNA.OKI2018_I69.chr2.g4094.t1.cds</fullName>
    </submittedName>
</protein>
<proteinExistence type="predicted"/>
<organism evidence="2 3">
    <name type="scientific">Oikopleura dioica</name>
    <name type="common">Tunicate</name>
    <dbReference type="NCBI Taxonomy" id="34765"/>
    <lineage>
        <taxon>Eukaryota</taxon>
        <taxon>Metazoa</taxon>
        <taxon>Chordata</taxon>
        <taxon>Tunicata</taxon>
        <taxon>Appendicularia</taxon>
        <taxon>Copelata</taxon>
        <taxon>Oikopleuridae</taxon>
        <taxon>Oikopleura</taxon>
    </lineage>
</organism>
<evidence type="ECO:0000256" key="1">
    <source>
        <dbReference type="SAM" id="MobiDB-lite"/>
    </source>
</evidence>
<feature type="compositionally biased region" description="Basic residues" evidence="1">
    <location>
        <begin position="20"/>
        <end position="51"/>
    </location>
</feature>
<name>A0ABN7SVW0_OIKDI</name>
<dbReference type="Proteomes" id="UP001158576">
    <property type="component" value="Chromosome 2"/>
</dbReference>
<evidence type="ECO:0000313" key="2">
    <source>
        <dbReference type="EMBL" id="CAG5109574.1"/>
    </source>
</evidence>
<feature type="region of interest" description="Disordered" evidence="1">
    <location>
        <begin position="1"/>
        <end position="132"/>
    </location>
</feature>
<feature type="compositionally biased region" description="Pro residues" evidence="1">
    <location>
        <begin position="119"/>
        <end position="129"/>
    </location>
</feature>
<reference evidence="2 3" key="1">
    <citation type="submission" date="2021-04" db="EMBL/GenBank/DDBJ databases">
        <authorList>
            <person name="Bliznina A."/>
        </authorList>
    </citation>
    <scope>NUCLEOTIDE SEQUENCE [LARGE SCALE GENOMIC DNA]</scope>
</reference>
<feature type="compositionally biased region" description="Pro residues" evidence="1">
    <location>
        <begin position="95"/>
        <end position="109"/>
    </location>
</feature>
<gene>
    <name evidence="2" type="ORF">OKIOD_LOCUS12859</name>
</gene>
<accession>A0ABN7SVW0</accession>